<reference evidence="2" key="2">
    <citation type="submission" date="2025-09" db="UniProtKB">
        <authorList>
            <consortium name="Ensembl"/>
        </authorList>
    </citation>
    <scope>IDENTIFICATION</scope>
</reference>
<organism evidence="2 3">
    <name type="scientific">Periophthalmus magnuspinnatus</name>
    <dbReference type="NCBI Taxonomy" id="409849"/>
    <lineage>
        <taxon>Eukaryota</taxon>
        <taxon>Metazoa</taxon>
        <taxon>Chordata</taxon>
        <taxon>Craniata</taxon>
        <taxon>Vertebrata</taxon>
        <taxon>Euteleostomi</taxon>
        <taxon>Actinopterygii</taxon>
        <taxon>Neopterygii</taxon>
        <taxon>Teleostei</taxon>
        <taxon>Neoteleostei</taxon>
        <taxon>Acanthomorphata</taxon>
        <taxon>Gobiaria</taxon>
        <taxon>Gobiiformes</taxon>
        <taxon>Gobioidei</taxon>
        <taxon>Gobiidae</taxon>
        <taxon>Oxudercinae</taxon>
        <taxon>Periophthalmus</taxon>
    </lineage>
</organism>
<dbReference type="GO" id="GO:0005615">
    <property type="term" value="C:extracellular space"/>
    <property type="evidence" value="ECO:0007669"/>
    <property type="project" value="TreeGrafter"/>
</dbReference>
<dbReference type="GO" id="GO:0005737">
    <property type="term" value="C:cytoplasm"/>
    <property type="evidence" value="ECO:0007669"/>
    <property type="project" value="TreeGrafter"/>
</dbReference>
<evidence type="ECO:0000313" key="3">
    <source>
        <dbReference type="Proteomes" id="UP000261520"/>
    </source>
</evidence>
<reference evidence="2" key="1">
    <citation type="submission" date="2025-08" db="UniProtKB">
        <authorList>
            <consortium name="Ensembl"/>
        </authorList>
    </citation>
    <scope>IDENTIFICATION</scope>
</reference>
<dbReference type="GO" id="GO:0050786">
    <property type="term" value="F:RAGE receptor binding"/>
    <property type="evidence" value="ECO:0007669"/>
    <property type="project" value="TreeGrafter"/>
</dbReference>
<dbReference type="STRING" id="409849.ENSPMGP00000011214"/>
<accession>A0A3B4A3I8</accession>
<dbReference type="SUPFAM" id="SSF47473">
    <property type="entry name" value="EF-hand"/>
    <property type="match status" value="1"/>
</dbReference>
<dbReference type="SMART" id="SM01394">
    <property type="entry name" value="S_100"/>
    <property type="match status" value="1"/>
</dbReference>
<protein>
    <recommendedName>
        <fullName evidence="1">S100/CaBP-9k-type calcium binding subdomain domain-containing protein</fullName>
    </recommendedName>
</protein>
<dbReference type="Proteomes" id="UP000261520">
    <property type="component" value="Unplaced"/>
</dbReference>
<proteinExistence type="predicted"/>
<dbReference type="AlphaFoldDB" id="A0A3B4A3I8"/>
<name>A0A3B4A3I8_9GOBI</name>
<dbReference type="GO" id="GO:0008284">
    <property type="term" value="P:positive regulation of cell population proliferation"/>
    <property type="evidence" value="ECO:0007669"/>
    <property type="project" value="TreeGrafter"/>
</dbReference>
<dbReference type="GO" id="GO:0048306">
    <property type="term" value="F:calcium-dependent protein binding"/>
    <property type="evidence" value="ECO:0007669"/>
    <property type="project" value="TreeGrafter"/>
</dbReference>
<dbReference type="Pfam" id="PF01023">
    <property type="entry name" value="S_100"/>
    <property type="match status" value="1"/>
</dbReference>
<dbReference type="Gene3D" id="1.10.238.10">
    <property type="entry name" value="EF-hand"/>
    <property type="match status" value="1"/>
</dbReference>
<keyword evidence="3" id="KW-1185">Reference proteome</keyword>
<dbReference type="GO" id="GO:0043123">
    <property type="term" value="P:positive regulation of canonical NF-kappaB signal transduction"/>
    <property type="evidence" value="ECO:0007669"/>
    <property type="project" value="TreeGrafter"/>
</dbReference>
<dbReference type="PANTHER" id="PTHR11639:SF141">
    <property type="entry name" value="PROTEIN S100-B"/>
    <property type="match status" value="1"/>
</dbReference>
<dbReference type="GO" id="GO:0044548">
    <property type="term" value="F:S100 protein binding"/>
    <property type="evidence" value="ECO:0007669"/>
    <property type="project" value="TreeGrafter"/>
</dbReference>
<dbReference type="PANTHER" id="PTHR11639">
    <property type="entry name" value="S100 CALCIUM-BINDING PROTEIN"/>
    <property type="match status" value="1"/>
</dbReference>
<evidence type="ECO:0000259" key="1">
    <source>
        <dbReference type="SMART" id="SM01394"/>
    </source>
</evidence>
<dbReference type="GO" id="GO:0005634">
    <property type="term" value="C:nucleus"/>
    <property type="evidence" value="ECO:0007669"/>
    <property type="project" value="TreeGrafter"/>
</dbReference>
<dbReference type="GO" id="GO:0005509">
    <property type="term" value="F:calcium ion binding"/>
    <property type="evidence" value="ECO:0007669"/>
    <property type="project" value="TreeGrafter"/>
</dbReference>
<feature type="domain" description="S100/CaBP-9k-type calcium binding subdomain" evidence="1">
    <location>
        <begin position="11"/>
        <end position="53"/>
    </location>
</feature>
<dbReference type="InterPro" id="IPR011992">
    <property type="entry name" value="EF-hand-dom_pair"/>
</dbReference>
<evidence type="ECO:0000313" key="2">
    <source>
        <dbReference type="Ensembl" id="ENSPMGP00000011214.1"/>
    </source>
</evidence>
<dbReference type="Ensembl" id="ENSPMGT00000011963.1">
    <property type="protein sequence ID" value="ENSPMGP00000011214.1"/>
    <property type="gene ID" value="ENSPMGG00000009296.1"/>
</dbReference>
<dbReference type="InterPro" id="IPR013787">
    <property type="entry name" value="S100_Ca-bd_sub"/>
</dbReference>
<sequence length="118" mass="13421">MHFQRPSMTELESALNSLVQVFQQHCASEEEPPRLRRSQLKGLLHDQLPHLMEHASDQASLDSLMDSLDHDGDAHCDFNHFVTLLSSVTVCCHEFFQHHHGPRDKCGPPPLFLWPSTG</sequence>